<evidence type="ECO:0000313" key="2">
    <source>
        <dbReference type="EMBL" id="RLW10082.1"/>
    </source>
</evidence>
<comment type="caution">
    <text evidence="2">The sequence shown here is derived from an EMBL/GenBank/DDBJ whole genome shotgun (WGS) entry which is preliminary data.</text>
</comment>
<dbReference type="AlphaFoldDB" id="A0A3L8SX45"/>
<evidence type="ECO:0000256" key="1">
    <source>
        <dbReference type="SAM" id="MobiDB-lite"/>
    </source>
</evidence>
<gene>
    <name evidence="2" type="ORF">DV515_00002502</name>
</gene>
<evidence type="ECO:0000313" key="3">
    <source>
        <dbReference type="Proteomes" id="UP000276834"/>
    </source>
</evidence>
<dbReference type="Proteomes" id="UP000276834">
    <property type="component" value="Unassembled WGS sequence"/>
</dbReference>
<reference evidence="2 3" key="1">
    <citation type="journal article" date="2018" name="Proc. R. Soc. B">
        <title>A non-coding region near Follistatin controls head colour polymorphism in the Gouldian finch.</title>
        <authorList>
            <person name="Toomey M.B."/>
            <person name="Marques C.I."/>
            <person name="Andrade P."/>
            <person name="Araujo P.M."/>
            <person name="Sabatino S."/>
            <person name="Gazda M.A."/>
            <person name="Afonso S."/>
            <person name="Lopes R.J."/>
            <person name="Corbo J.C."/>
            <person name="Carneiro M."/>
        </authorList>
    </citation>
    <scope>NUCLEOTIDE SEQUENCE [LARGE SCALE GENOMIC DNA]</scope>
    <source>
        <strain evidence="2">Red01</strain>
        <tissue evidence="2">Muscle</tissue>
    </source>
</reference>
<protein>
    <submittedName>
        <fullName evidence="2">Uncharacterized protein</fullName>
    </submittedName>
</protein>
<dbReference type="EMBL" id="QUSF01000004">
    <property type="protein sequence ID" value="RLW10082.1"/>
    <property type="molecule type" value="Genomic_DNA"/>
</dbReference>
<feature type="region of interest" description="Disordered" evidence="1">
    <location>
        <begin position="52"/>
        <end position="90"/>
    </location>
</feature>
<name>A0A3L8SX45_CHLGU</name>
<keyword evidence="3" id="KW-1185">Reference proteome</keyword>
<organism evidence="2 3">
    <name type="scientific">Chloebia gouldiae</name>
    <name type="common">Gouldian finch</name>
    <name type="synonym">Erythrura gouldiae</name>
    <dbReference type="NCBI Taxonomy" id="44316"/>
    <lineage>
        <taxon>Eukaryota</taxon>
        <taxon>Metazoa</taxon>
        <taxon>Chordata</taxon>
        <taxon>Craniata</taxon>
        <taxon>Vertebrata</taxon>
        <taxon>Euteleostomi</taxon>
        <taxon>Archelosauria</taxon>
        <taxon>Archosauria</taxon>
        <taxon>Dinosauria</taxon>
        <taxon>Saurischia</taxon>
        <taxon>Theropoda</taxon>
        <taxon>Coelurosauria</taxon>
        <taxon>Aves</taxon>
        <taxon>Neognathae</taxon>
        <taxon>Neoaves</taxon>
        <taxon>Telluraves</taxon>
        <taxon>Australaves</taxon>
        <taxon>Passeriformes</taxon>
        <taxon>Passeroidea</taxon>
        <taxon>Passeridae</taxon>
        <taxon>Chloebia</taxon>
    </lineage>
</organism>
<sequence>MTHFLQELEVPVSPQTRDVGDFRPRAIESSVQGLIARCHSSLNWSSHWSSSSTETAVMPWPPASPGTAQGEEKHYNQQQNQNETPNESYDKHRSLMIQQHPPTAINPIQHIPAKDSAVAVGATEQVLLVVGHSEDVITQQAQRQDPYSMNCAQLDRVECVLTQTVWKILCLKKLEELFFSTCCYSKLPMSLPEQGNTKSPCSIDVISTIENKI</sequence>
<accession>A0A3L8SX45</accession>
<proteinExistence type="predicted"/>